<keyword evidence="1" id="KW-0732">Signal</keyword>
<dbReference type="Proteomes" id="UP001432027">
    <property type="component" value="Unassembled WGS sequence"/>
</dbReference>
<dbReference type="EMBL" id="BTSX01000001">
    <property type="protein sequence ID" value="GMS79137.1"/>
    <property type="molecule type" value="Genomic_DNA"/>
</dbReference>
<protein>
    <submittedName>
        <fullName evidence="2">Uncharacterized protein</fullName>
    </submittedName>
</protein>
<gene>
    <name evidence="2" type="ORF">PENTCL1PPCAC_1312</name>
</gene>
<feature type="chain" id="PRO_5043674950" evidence="1">
    <location>
        <begin position="20"/>
        <end position="136"/>
    </location>
</feature>
<proteinExistence type="predicted"/>
<feature type="signal peptide" evidence="1">
    <location>
        <begin position="1"/>
        <end position="19"/>
    </location>
</feature>
<reference evidence="2" key="1">
    <citation type="submission" date="2023-10" db="EMBL/GenBank/DDBJ databases">
        <title>Genome assembly of Pristionchus species.</title>
        <authorList>
            <person name="Yoshida K."/>
            <person name="Sommer R.J."/>
        </authorList>
    </citation>
    <scope>NUCLEOTIDE SEQUENCE</scope>
    <source>
        <strain evidence="2">RS0144</strain>
    </source>
</reference>
<comment type="caution">
    <text evidence="2">The sequence shown here is derived from an EMBL/GenBank/DDBJ whole genome shotgun (WGS) entry which is preliminary data.</text>
</comment>
<organism evidence="2 3">
    <name type="scientific">Pristionchus entomophagus</name>
    <dbReference type="NCBI Taxonomy" id="358040"/>
    <lineage>
        <taxon>Eukaryota</taxon>
        <taxon>Metazoa</taxon>
        <taxon>Ecdysozoa</taxon>
        <taxon>Nematoda</taxon>
        <taxon>Chromadorea</taxon>
        <taxon>Rhabditida</taxon>
        <taxon>Rhabditina</taxon>
        <taxon>Diplogasteromorpha</taxon>
        <taxon>Diplogasteroidea</taxon>
        <taxon>Neodiplogasteridae</taxon>
        <taxon>Pristionchus</taxon>
    </lineage>
</organism>
<name>A0AAV5S837_9BILA</name>
<evidence type="ECO:0000256" key="1">
    <source>
        <dbReference type="SAM" id="SignalP"/>
    </source>
</evidence>
<keyword evidence="3" id="KW-1185">Reference proteome</keyword>
<sequence>MARLPLLLLLVAVVGFVFAAPIDQSDPEVAAKLFWGALSENISENIGEGNEVTGLVYDKLEELYPGLITKEEALKIRNSLISHKEQGTLGTFTFPQEITDRISNTLKDRLVSLSDAAKNFLEDRSDHLSVCWRSHR</sequence>
<dbReference type="AlphaFoldDB" id="A0AAV5S837"/>
<evidence type="ECO:0000313" key="2">
    <source>
        <dbReference type="EMBL" id="GMS79137.1"/>
    </source>
</evidence>
<accession>A0AAV5S837</accession>
<evidence type="ECO:0000313" key="3">
    <source>
        <dbReference type="Proteomes" id="UP001432027"/>
    </source>
</evidence>